<reference evidence="2" key="1">
    <citation type="submission" date="2005-09" db="EMBL/GenBank/DDBJ databases">
        <authorList>
            <person name="Mural R.J."/>
            <person name="Li P.W."/>
            <person name="Adams M.D."/>
            <person name="Amanatides P.G."/>
            <person name="Baden-Tillson H."/>
            <person name="Barnstead M."/>
            <person name="Chin S.H."/>
            <person name="Dew I."/>
            <person name="Evans C.A."/>
            <person name="Ferriera S."/>
            <person name="Flanigan M."/>
            <person name="Fosler C."/>
            <person name="Glodek A."/>
            <person name="Gu Z."/>
            <person name="Holt R.A."/>
            <person name="Jennings D."/>
            <person name="Kraft C.L."/>
            <person name="Lu F."/>
            <person name="Nguyen T."/>
            <person name="Nusskern D.R."/>
            <person name="Pfannkoch C.M."/>
            <person name="Sitter C."/>
            <person name="Sutton G.G."/>
            <person name="Venter J.C."/>
            <person name="Wang Z."/>
            <person name="Woodage T."/>
            <person name="Zheng X.H."/>
            <person name="Zhong F."/>
        </authorList>
    </citation>
    <scope>NUCLEOTIDE SEQUENCE [LARGE SCALE GENOMIC DNA]</scope>
    <source>
        <strain>BN</strain>
        <strain evidence="2">Sprague-Dawley</strain>
    </source>
</reference>
<evidence type="ECO:0000313" key="1">
    <source>
        <dbReference type="EMBL" id="EDL95798.1"/>
    </source>
</evidence>
<dbReference type="Proteomes" id="UP000234681">
    <property type="component" value="Chromosome 8"/>
</dbReference>
<proteinExistence type="predicted"/>
<feature type="non-terminal residue" evidence="1">
    <location>
        <position position="1"/>
    </location>
</feature>
<dbReference type="EMBL" id="CH473975">
    <property type="protein sequence ID" value="EDL95798.1"/>
    <property type="molecule type" value="Genomic_DNA"/>
</dbReference>
<accession>A6J5C5</accession>
<name>A6J5C5_RAT</name>
<organism evidence="1 2">
    <name type="scientific">Rattus norvegicus</name>
    <name type="common">Rat</name>
    <dbReference type="NCBI Taxonomy" id="10116"/>
    <lineage>
        <taxon>Eukaryota</taxon>
        <taxon>Metazoa</taxon>
        <taxon>Chordata</taxon>
        <taxon>Craniata</taxon>
        <taxon>Vertebrata</taxon>
        <taxon>Euteleostomi</taxon>
        <taxon>Mammalia</taxon>
        <taxon>Eutheria</taxon>
        <taxon>Euarchontoglires</taxon>
        <taxon>Glires</taxon>
        <taxon>Rodentia</taxon>
        <taxon>Myomorpha</taxon>
        <taxon>Muroidea</taxon>
        <taxon>Muridae</taxon>
        <taxon>Murinae</taxon>
        <taxon>Rattus</taxon>
    </lineage>
</organism>
<dbReference type="AlphaFoldDB" id="A6J5C5"/>
<protein>
    <submittedName>
        <fullName evidence="1">RCG58098</fullName>
    </submittedName>
</protein>
<gene>
    <name evidence="1" type="ORF">rCG_58098</name>
</gene>
<evidence type="ECO:0000313" key="2">
    <source>
        <dbReference type="Proteomes" id="UP000234681"/>
    </source>
</evidence>
<sequence length="53" mass="5954">TWGSTHFQCSAAELAFLTICFNLIQVFTNLPRLALNSKPLNFQPLEGLGLWKC</sequence>